<reference evidence="2 3" key="1">
    <citation type="submission" date="2020-08" db="EMBL/GenBank/DDBJ databases">
        <title>Genomic Encyclopedia of Type Strains, Phase III (KMG-III): the genomes of soil and plant-associated and newly described type strains.</title>
        <authorList>
            <person name="Whitman W."/>
        </authorList>
    </citation>
    <scope>NUCLEOTIDE SEQUENCE [LARGE SCALE GENOMIC DNA]</scope>
    <source>
        <strain evidence="2 3">CECT 3271</strain>
    </source>
</reference>
<evidence type="ECO:0000313" key="2">
    <source>
        <dbReference type="EMBL" id="MBA8943834.1"/>
    </source>
</evidence>
<accession>A0AA40VHH5</accession>
<dbReference type="Pfam" id="PF19953">
    <property type="entry name" value="EACC1"/>
    <property type="match status" value="1"/>
</dbReference>
<dbReference type="AlphaFoldDB" id="A0AA40VHH5"/>
<name>A0AA40VHH5_9ACTN</name>
<feature type="region of interest" description="Disordered" evidence="1">
    <location>
        <begin position="103"/>
        <end position="131"/>
    </location>
</feature>
<comment type="caution">
    <text evidence="2">The sequence shown here is derived from an EMBL/GenBank/DDBJ whole genome shotgun (WGS) entry which is preliminary data.</text>
</comment>
<dbReference type="Proteomes" id="UP000530412">
    <property type="component" value="Unassembled WGS sequence"/>
</dbReference>
<sequence>MQIRFEAVGPDHEGELRSLLGWLADDRSLRGHVRLERIAPVGSGRMSPGLETVLAVISTTAGVLQLPLSFLAWRQSRGHRTPPVTVQVVGTDPAEVEAVLRRLRGDAPEDSGGSGDSRDAEDSGDSGEAVS</sequence>
<dbReference type="EMBL" id="JACJIE010000003">
    <property type="protein sequence ID" value="MBA8943834.1"/>
    <property type="molecule type" value="Genomic_DNA"/>
</dbReference>
<organism evidence="2 3">
    <name type="scientific">Streptomyces calvus</name>
    <dbReference type="NCBI Taxonomy" id="67282"/>
    <lineage>
        <taxon>Bacteria</taxon>
        <taxon>Bacillati</taxon>
        <taxon>Actinomycetota</taxon>
        <taxon>Actinomycetes</taxon>
        <taxon>Kitasatosporales</taxon>
        <taxon>Streptomycetaceae</taxon>
        <taxon>Streptomyces</taxon>
    </lineage>
</organism>
<dbReference type="RefSeq" id="WP_185907435.1">
    <property type="nucleotide sequence ID" value="NZ_BMSU01000002.1"/>
</dbReference>
<gene>
    <name evidence="2" type="ORF">FHS33_002240</name>
</gene>
<proteinExistence type="predicted"/>
<dbReference type="InterPro" id="IPR045428">
    <property type="entry name" value="EACC1"/>
</dbReference>
<protein>
    <submittedName>
        <fullName evidence="2">Uncharacterized protein</fullName>
    </submittedName>
</protein>
<evidence type="ECO:0000313" key="3">
    <source>
        <dbReference type="Proteomes" id="UP000530412"/>
    </source>
</evidence>
<evidence type="ECO:0000256" key="1">
    <source>
        <dbReference type="SAM" id="MobiDB-lite"/>
    </source>
</evidence>